<feature type="region of interest" description="Disordered" evidence="1">
    <location>
        <begin position="141"/>
        <end position="162"/>
    </location>
</feature>
<evidence type="ECO:0000256" key="1">
    <source>
        <dbReference type="SAM" id="MobiDB-lite"/>
    </source>
</evidence>
<organism evidence="3 4">
    <name type="scientific">Trichogramma kaykai</name>
    <dbReference type="NCBI Taxonomy" id="54128"/>
    <lineage>
        <taxon>Eukaryota</taxon>
        <taxon>Metazoa</taxon>
        <taxon>Ecdysozoa</taxon>
        <taxon>Arthropoda</taxon>
        <taxon>Hexapoda</taxon>
        <taxon>Insecta</taxon>
        <taxon>Pterygota</taxon>
        <taxon>Neoptera</taxon>
        <taxon>Endopterygota</taxon>
        <taxon>Hymenoptera</taxon>
        <taxon>Apocrita</taxon>
        <taxon>Proctotrupomorpha</taxon>
        <taxon>Chalcidoidea</taxon>
        <taxon>Trichogrammatidae</taxon>
        <taxon>Trichogramma</taxon>
    </lineage>
</organism>
<feature type="region of interest" description="Disordered" evidence="1">
    <location>
        <begin position="20"/>
        <end position="80"/>
    </location>
</feature>
<feature type="compositionally biased region" description="Acidic residues" evidence="1">
    <location>
        <begin position="58"/>
        <end position="69"/>
    </location>
</feature>
<accession>A0ABD2WF61</accession>
<gene>
    <name evidence="3" type="ORF">TKK_013572</name>
</gene>
<comment type="caution">
    <text evidence="3">The sequence shown here is derived from an EMBL/GenBank/DDBJ whole genome shotgun (WGS) entry which is preliminary data.</text>
</comment>
<name>A0ABD2WF61_9HYME</name>
<reference evidence="3 4" key="1">
    <citation type="journal article" date="2024" name="bioRxiv">
        <title>A reference genome for Trichogramma kaykai: A tiny desert-dwelling parasitoid wasp with competing sex-ratio distorters.</title>
        <authorList>
            <person name="Culotta J."/>
            <person name="Lindsey A.R."/>
        </authorList>
    </citation>
    <scope>NUCLEOTIDE SEQUENCE [LARGE SCALE GENOMIC DNA]</scope>
    <source>
        <strain evidence="3 4">KSX58</strain>
    </source>
</reference>
<keyword evidence="4" id="KW-1185">Reference proteome</keyword>
<evidence type="ECO:0000313" key="3">
    <source>
        <dbReference type="EMBL" id="KAL3391640.1"/>
    </source>
</evidence>
<dbReference type="EMBL" id="JBJJXI010000108">
    <property type="protein sequence ID" value="KAL3391640.1"/>
    <property type="molecule type" value="Genomic_DNA"/>
</dbReference>
<proteinExistence type="predicted"/>
<dbReference type="Pfam" id="PF23055">
    <property type="entry name" value="DUF7041"/>
    <property type="match status" value="1"/>
</dbReference>
<dbReference type="PANTHER" id="PTHR33327:SF3">
    <property type="entry name" value="RNA-DIRECTED DNA POLYMERASE"/>
    <property type="match status" value="1"/>
</dbReference>
<dbReference type="PANTHER" id="PTHR33327">
    <property type="entry name" value="ENDONUCLEASE"/>
    <property type="match status" value="1"/>
</dbReference>
<dbReference type="InterPro" id="IPR055469">
    <property type="entry name" value="DUF7041"/>
</dbReference>
<dbReference type="AlphaFoldDB" id="A0ABD2WF61"/>
<evidence type="ECO:0000259" key="2">
    <source>
        <dbReference type="Pfam" id="PF23055"/>
    </source>
</evidence>
<dbReference type="Proteomes" id="UP001627154">
    <property type="component" value="Unassembled WGS sequence"/>
</dbReference>
<sequence length="279" mass="31198">MNQVLINVFQFNKIDGFEMDDAESDSENNSGLDEYYVDEYAESTADTGESSESRDTSDTEGDSSDEDNDSSFSIPNGDSPLCENAPITVAEHILMLLSLLLRFKLTGAFTFMPKPIQFMQFSGSQGTVQQPFGAYANISPPVSSQPQDTAAGQVSTGAPTFNADRNNNNNSTYWAKHVLTIMPTFWHHDPKLWFDMLDSKFASCRITEDNVKYHIPLIKSLVNSICITLSSILHSLPEEEKYNKLKAYLIKKYSKTLQQKIDALMKECKLGSKKPSELL</sequence>
<feature type="domain" description="DUF7041" evidence="2">
    <location>
        <begin position="182"/>
        <end position="265"/>
    </location>
</feature>
<protein>
    <recommendedName>
        <fullName evidence="2">DUF7041 domain-containing protein</fullName>
    </recommendedName>
</protein>
<evidence type="ECO:0000313" key="4">
    <source>
        <dbReference type="Proteomes" id="UP001627154"/>
    </source>
</evidence>